<dbReference type="GO" id="GO:0003676">
    <property type="term" value="F:nucleic acid binding"/>
    <property type="evidence" value="ECO:0007669"/>
    <property type="project" value="InterPro"/>
</dbReference>
<evidence type="ECO:0000313" key="2">
    <source>
        <dbReference type="Proteomes" id="UP000789831"/>
    </source>
</evidence>
<name>A0A9N8V6V7_9GLOM</name>
<protein>
    <submittedName>
        <fullName evidence="1">6240_t:CDS:1</fullName>
    </submittedName>
</protein>
<comment type="caution">
    <text evidence="1">The sequence shown here is derived from an EMBL/GenBank/DDBJ whole genome shotgun (WGS) entry which is preliminary data.</text>
</comment>
<dbReference type="Gene3D" id="3.30.420.10">
    <property type="entry name" value="Ribonuclease H-like superfamily/Ribonuclease H"/>
    <property type="match status" value="1"/>
</dbReference>
<dbReference type="EMBL" id="CAJVPL010000090">
    <property type="protein sequence ID" value="CAG8445143.1"/>
    <property type="molecule type" value="Genomic_DNA"/>
</dbReference>
<sequence>RLVETVVSDTLKRHTETGSIETKPRFRKIAPNQHHAYTSFCRFEELHGTPQAPHFAGEQVVRVDLSKAVSVRYDWKKCFHPFQSCNLVRTSSRMNGEKYGNIILDVIYPMVVVAEEAIFQEDNAPICKSKPVRELKDNLGIVTMEWQIQSPDLKMCGEIKCWIYKNRKRQTEADLEEAVFSP</sequence>
<evidence type="ECO:0000313" key="1">
    <source>
        <dbReference type="EMBL" id="CAG8445143.1"/>
    </source>
</evidence>
<feature type="non-terminal residue" evidence="1">
    <location>
        <position position="182"/>
    </location>
</feature>
<reference evidence="1" key="1">
    <citation type="submission" date="2021-06" db="EMBL/GenBank/DDBJ databases">
        <authorList>
            <person name="Kallberg Y."/>
            <person name="Tangrot J."/>
            <person name="Rosling A."/>
        </authorList>
    </citation>
    <scope>NUCLEOTIDE SEQUENCE</scope>
    <source>
        <strain evidence="1">MT106</strain>
    </source>
</reference>
<gene>
    <name evidence="1" type="ORF">AGERDE_LOCUS1356</name>
</gene>
<dbReference type="InterPro" id="IPR036397">
    <property type="entry name" value="RNaseH_sf"/>
</dbReference>
<keyword evidence="2" id="KW-1185">Reference proteome</keyword>
<accession>A0A9N8V6V7</accession>
<dbReference type="AlphaFoldDB" id="A0A9N8V6V7"/>
<organism evidence="1 2">
    <name type="scientific">Ambispora gerdemannii</name>
    <dbReference type="NCBI Taxonomy" id="144530"/>
    <lineage>
        <taxon>Eukaryota</taxon>
        <taxon>Fungi</taxon>
        <taxon>Fungi incertae sedis</taxon>
        <taxon>Mucoromycota</taxon>
        <taxon>Glomeromycotina</taxon>
        <taxon>Glomeromycetes</taxon>
        <taxon>Archaeosporales</taxon>
        <taxon>Ambisporaceae</taxon>
        <taxon>Ambispora</taxon>
    </lineage>
</organism>
<dbReference type="OrthoDB" id="2417635at2759"/>
<proteinExistence type="predicted"/>
<dbReference type="Proteomes" id="UP000789831">
    <property type="component" value="Unassembled WGS sequence"/>
</dbReference>